<keyword evidence="1" id="KW-0732">Signal</keyword>
<evidence type="ECO:0000313" key="2">
    <source>
        <dbReference type="EMBL" id="MCT7358977.1"/>
    </source>
</evidence>
<proteinExistence type="predicted"/>
<sequence>MKIRILLPLMLLTGCTHSVHMQHVSDFDDVPAAEKRSVVTAETEQSVVLGFVFDTDYVDQAKQQLMAQCNGRLSAVTTQYSTSHGFLHWTNKIRMQGLCSEG</sequence>
<dbReference type="RefSeq" id="WP_260975867.1">
    <property type="nucleotide sequence ID" value="NZ_JAOANI010000015.1"/>
</dbReference>
<dbReference type="Proteomes" id="UP001147830">
    <property type="component" value="Unassembled WGS sequence"/>
</dbReference>
<reference evidence="2" key="2">
    <citation type="submission" date="2022-08" db="EMBL/GenBank/DDBJ databases">
        <authorList>
            <person name="Dong C."/>
        </authorList>
    </citation>
    <scope>NUCLEOTIDE SEQUENCE</scope>
    <source>
        <strain evidence="2">59MF3M-4</strain>
    </source>
</reference>
<organism evidence="2 3">
    <name type="scientific">Thalassolituus pacificus</name>
    <dbReference type="NCBI Taxonomy" id="2975440"/>
    <lineage>
        <taxon>Bacteria</taxon>
        <taxon>Pseudomonadati</taxon>
        <taxon>Pseudomonadota</taxon>
        <taxon>Gammaproteobacteria</taxon>
        <taxon>Oceanospirillales</taxon>
        <taxon>Oceanospirillaceae</taxon>
        <taxon>Thalassolituus</taxon>
    </lineage>
</organism>
<dbReference type="PROSITE" id="PS51257">
    <property type="entry name" value="PROKAR_LIPOPROTEIN"/>
    <property type="match status" value="1"/>
</dbReference>
<dbReference type="EMBL" id="JAOANI010000015">
    <property type="protein sequence ID" value="MCT7358977.1"/>
    <property type="molecule type" value="Genomic_DNA"/>
</dbReference>
<gene>
    <name evidence="2" type="ORF">NYR02_08100</name>
</gene>
<accession>A0A9X2WFW6</accession>
<reference evidence="2" key="1">
    <citation type="journal article" date="2022" name="Front. Microbiol.">
        <title>Genome-based taxonomic rearrangement of Oceanobacter-related bacteria including the description of Thalassolituus hydrocarbonoclasticus sp. nov. and Thalassolituus pacificus sp. nov. and emended description of the genus Thalassolituus.</title>
        <authorList>
            <person name="Dong C."/>
            <person name="Wei L."/>
            <person name="Wang J."/>
            <person name="Lai Q."/>
            <person name="Huang Z."/>
            <person name="Shao Z."/>
        </authorList>
    </citation>
    <scope>NUCLEOTIDE SEQUENCE</scope>
    <source>
        <strain evidence="2">59MF3M-4</strain>
    </source>
</reference>
<evidence type="ECO:0000256" key="1">
    <source>
        <dbReference type="SAM" id="SignalP"/>
    </source>
</evidence>
<feature type="chain" id="PRO_5040779971" description="Lipoprotein" evidence="1">
    <location>
        <begin position="22"/>
        <end position="102"/>
    </location>
</feature>
<evidence type="ECO:0008006" key="4">
    <source>
        <dbReference type="Google" id="ProtNLM"/>
    </source>
</evidence>
<protein>
    <recommendedName>
        <fullName evidence="4">Lipoprotein</fullName>
    </recommendedName>
</protein>
<evidence type="ECO:0000313" key="3">
    <source>
        <dbReference type="Proteomes" id="UP001147830"/>
    </source>
</evidence>
<feature type="signal peptide" evidence="1">
    <location>
        <begin position="1"/>
        <end position="21"/>
    </location>
</feature>
<comment type="caution">
    <text evidence="2">The sequence shown here is derived from an EMBL/GenBank/DDBJ whole genome shotgun (WGS) entry which is preliminary data.</text>
</comment>
<keyword evidence="3" id="KW-1185">Reference proteome</keyword>
<dbReference type="AlphaFoldDB" id="A0A9X2WFW6"/>
<name>A0A9X2WFW6_9GAMM</name>